<gene>
    <name evidence="8" type="ORF">AVDCRST_MAG21-323</name>
</gene>
<dbReference type="GO" id="GO:0005524">
    <property type="term" value="F:ATP binding"/>
    <property type="evidence" value="ECO:0007669"/>
    <property type="project" value="UniProtKB-KW"/>
</dbReference>
<dbReference type="InterPro" id="IPR003439">
    <property type="entry name" value="ABC_transporter-like_ATP-bd"/>
</dbReference>
<keyword evidence="5 8" id="KW-0067">ATP-binding</keyword>
<reference evidence="8" key="1">
    <citation type="submission" date="2020-02" db="EMBL/GenBank/DDBJ databases">
        <authorList>
            <person name="Meier V. D."/>
        </authorList>
    </citation>
    <scope>NUCLEOTIDE SEQUENCE</scope>
    <source>
        <strain evidence="8">AVDCRST_MAG21</strain>
    </source>
</reference>
<dbReference type="PANTHER" id="PTHR42711:SF5">
    <property type="entry name" value="ABC TRANSPORTER ATP-BINDING PROTEIN NATA"/>
    <property type="match status" value="1"/>
</dbReference>
<evidence type="ECO:0000256" key="2">
    <source>
        <dbReference type="ARBA" id="ARBA00005417"/>
    </source>
</evidence>
<dbReference type="SUPFAM" id="SSF52540">
    <property type="entry name" value="P-loop containing nucleoside triphosphate hydrolases"/>
    <property type="match status" value="1"/>
</dbReference>
<dbReference type="InterPro" id="IPR027417">
    <property type="entry name" value="P-loop_NTPase"/>
</dbReference>
<protein>
    <submittedName>
        <fullName evidence="8">Efflux ABC transporter, ATP-binding protein</fullName>
    </submittedName>
</protein>
<accession>A0A6J4MSI8</accession>
<dbReference type="PROSITE" id="PS50893">
    <property type="entry name" value="ABC_TRANSPORTER_2"/>
    <property type="match status" value="1"/>
</dbReference>
<dbReference type="GO" id="GO:0016887">
    <property type="term" value="F:ATP hydrolysis activity"/>
    <property type="evidence" value="ECO:0007669"/>
    <property type="project" value="InterPro"/>
</dbReference>
<dbReference type="GO" id="GO:0046677">
    <property type="term" value="P:response to antibiotic"/>
    <property type="evidence" value="ECO:0007669"/>
    <property type="project" value="UniProtKB-KW"/>
</dbReference>
<dbReference type="EMBL" id="CADCUL010000049">
    <property type="protein sequence ID" value="CAA9367633.1"/>
    <property type="molecule type" value="Genomic_DNA"/>
</dbReference>
<keyword evidence="3" id="KW-0813">Transport</keyword>
<dbReference type="AlphaFoldDB" id="A0A6J4MSI8"/>
<evidence type="ECO:0000256" key="6">
    <source>
        <dbReference type="ARBA" id="ARBA00023251"/>
    </source>
</evidence>
<name>A0A6J4MSI8_9ACTN</name>
<dbReference type="InterPro" id="IPR050763">
    <property type="entry name" value="ABC_transporter_ATP-binding"/>
</dbReference>
<dbReference type="InterPro" id="IPR003593">
    <property type="entry name" value="AAA+_ATPase"/>
</dbReference>
<dbReference type="SMART" id="SM00382">
    <property type="entry name" value="AAA"/>
    <property type="match status" value="1"/>
</dbReference>
<sequence>MASPSDGAHCTIASLPGTRPALAAIDLRRTYRKREGWRRSRQQVEAVRGISFEVPRGSVFGILGPNGAGKTTTIKMLSTLLVPTAGAATVDGFDVVGDQVEVRRRLGVLFGGDKGLYNQLSATENLRYFGRLYGMPDELISARGGELMERVGLAPRARERVESYSRGMKQRLHIAKTLIHRPPVVILDEPTIGLDPAAAMDVRHLIADLVPEHTVMLSTHDMQEADILCERVAIVDQGLIVAEGSPTQLKAAAPVDRQVILTVTGALRQAAAVVDDLRRLPPVLEATHRPGVDDVLTLRCTDSSAALDQGLACLRARDATVRGLQVRDPTLEDAFLGATGRLFEPEAHAGESQSVSNDGPR</sequence>
<evidence type="ECO:0000256" key="5">
    <source>
        <dbReference type="ARBA" id="ARBA00022840"/>
    </source>
</evidence>
<evidence type="ECO:0000256" key="4">
    <source>
        <dbReference type="ARBA" id="ARBA00022741"/>
    </source>
</evidence>
<dbReference type="Gene3D" id="3.40.50.300">
    <property type="entry name" value="P-loop containing nucleotide triphosphate hydrolases"/>
    <property type="match status" value="1"/>
</dbReference>
<evidence type="ECO:0000256" key="1">
    <source>
        <dbReference type="ARBA" id="ARBA00004202"/>
    </source>
</evidence>
<keyword evidence="6" id="KW-0046">Antibiotic resistance</keyword>
<dbReference type="GO" id="GO:0005886">
    <property type="term" value="C:plasma membrane"/>
    <property type="evidence" value="ECO:0007669"/>
    <property type="project" value="UniProtKB-SubCell"/>
</dbReference>
<proteinExistence type="inferred from homology"/>
<organism evidence="8">
    <name type="scientific">uncultured Nocardioidaceae bacterium</name>
    <dbReference type="NCBI Taxonomy" id="253824"/>
    <lineage>
        <taxon>Bacteria</taxon>
        <taxon>Bacillati</taxon>
        <taxon>Actinomycetota</taxon>
        <taxon>Actinomycetes</taxon>
        <taxon>Propionibacteriales</taxon>
        <taxon>Nocardioidaceae</taxon>
        <taxon>environmental samples</taxon>
    </lineage>
</organism>
<comment type="subcellular location">
    <subcellularLocation>
        <location evidence="1">Cell membrane</location>
        <topology evidence="1">Peripheral membrane protein</topology>
    </subcellularLocation>
</comment>
<keyword evidence="4" id="KW-0547">Nucleotide-binding</keyword>
<feature type="domain" description="ABC transporter" evidence="7">
    <location>
        <begin position="22"/>
        <end position="262"/>
    </location>
</feature>
<evidence type="ECO:0000313" key="8">
    <source>
        <dbReference type="EMBL" id="CAA9367633.1"/>
    </source>
</evidence>
<dbReference type="PANTHER" id="PTHR42711">
    <property type="entry name" value="ABC TRANSPORTER ATP-BINDING PROTEIN"/>
    <property type="match status" value="1"/>
</dbReference>
<comment type="similarity">
    <text evidence="2">Belongs to the ABC transporter superfamily.</text>
</comment>
<evidence type="ECO:0000256" key="3">
    <source>
        <dbReference type="ARBA" id="ARBA00022448"/>
    </source>
</evidence>
<evidence type="ECO:0000259" key="7">
    <source>
        <dbReference type="PROSITE" id="PS50893"/>
    </source>
</evidence>
<dbReference type="Pfam" id="PF00005">
    <property type="entry name" value="ABC_tran"/>
    <property type="match status" value="1"/>
</dbReference>